<evidence type="ECO:0000256" key="1">
    <source>
        <dbReference type="SAM" id="MobiDB-lite"/>
    </source>
</evidence>
<dbReference type="PANTHER" id="PTHR31917:SF153">
    <property type="entry name" value="DUF724 DOMAIN-CONTAINING PROTEIN 3-RELATED"/>
    <property type="match status" value="1"/>
</dbReference>
<feature type="domain" description="Agenet" evidence="2">
    <location>
        <begin position="181"/>
        <end position="237"/>
    </location>
</feature>
<dbReference type="InterPro" id="IPR014002">
    <property type="entry name" value="Agenet_dom_plant"/>
</dbReference>
<organism evidence="3">
    <name type="scientific">Vitis vinifera</name>
    <name type="common">Grape</name>
    <dbReference type="NCBI Taxonomy" id="29760"/>
    <lineage>
        <taxon>Eukaryota</taxon>
        <taxon>Viridiplantae</taxon>
        <taxon>Streptophyta</taxon>
        <taxon>Embryophyta</taxon>
        <taxon>Tracheophyta</taxon>
        <taxon>Spermatophyta</taxon>
        <taxon>Magnoliopsida</taxon>
        <taxon>eudicotyledons</taxon>
        <taxon>Gunneridae</taxon>
        <taxon>Pentapetalae</taxon>
        <taxon>rosids</taxon>
        <taxon>Vitales</taxon>
        <taxon>Vitaceae</taxon>
        <taxon>Viteae</taxon>
        <taxon>Vitis</taxon>
    </lineage>
</organism>
<feature type="compositionally biased region" description="Low complexity" evidence="1">
    <location>
        <begin position="15"/>
        <end position="25"/>
    </location>
</feature>
<dbReference type="EMBL" id="AM473355">
    <property type="protein sequence ID" value="CAN61861.1"/>
    <property type="molecule type" value="Genomic_DNA"/>
</dbReference>
<feature type="region of interest" description="Disordered" evidence="1">
    <location>
        <begin position="1"/>
        <end position="35"/>
    </location>
</feature>
<dbReference type="PANTHER" id="PTHR31917">
    <property type="entry name" value="AGENET DOMAIN-CONTAINING PROTEIN-RELATED"/>
    <property type="match status" value="1"/>
</dbReference>
<dbReference type="AlphaFoldDB" id="A5BW64"/>
<dbReference type="ExpressionAtlas" id="A5BW64">
    <property type="expression patterns" value="baseline and differential"/>
</dbReference>
<accession>A5BW64</accession>
<evidence type="ECO:0000259" key="2">
    <source>
        <dbReference type="SMART" id="SM00743"/>
    </source>
</evidence>
<gene>
    <name evidence="3" type="ORF">VITISV_016694</name>
</gene>
<evidence type="ECO:0000313" key="3">
    <source>
        <dbReference type="EMBL" id="CAN61861.1"/>
    </source>
</evidence>
<dbReference type="SMART" id="SM00743">
    <property type="entry name" value="Agenet"/>
    <property type="match status" value="1"/>
</dbReference>
<dbReference type="OrthoDB" id="2020707at2759"/>
<proteinExistence type="predicted"/>
<protein>
    <recommendedName>
        <fullName evidence="2">Agenet domain-containing protein</fullName>
    </recommendedName>
</protein>
<reference evidence="3" key="1">
    <citation type="journal article" date="2007" name="PLoS ONE">
        <title>The first genome sequence of an elite grapevine cultivar (Pinot noir Vitis vinifera L.): coping with a highly heterozygous genome.</title>
        <authorList>
            <person name="Velasco R."/>
            <person name="Zharkikh A."/>
            <person name="Troggio M."/>
            <person name="Cartwright D.A."/>
            <person name="Cestaro A."/>
            <person name="Pruss D."/>
            <person name="Pindo M."/>
            <person name="FitzGerald L.M."/>
            <person name="Vezzulli S."/>
            <person name="Reid J."/>
            <person name="Malacarne G."/>
            <person name="Iliev D."/>
            <person name="Coppola G."/>
            <person name="Wardell B."/>
            <person name="Micheletti D."/>
            <person name="Macalma T."/>
            <person name="Facci M."/>
            <person name="Mitchell J.T."/>
            <person name="Perazzolli M."/>
            <person name="Eldredge G."/>
            <person name="Gatto P."/>
            <person name="Oyzerski R."/>
            <person name="Moretto M."/>
            <person name="Gutin N."/>
            <person name="Stefanini M."/>
            <person name="Chen Y."/>
            <person name="Segala C."/>
            <person name="Davenport C."/>
            <person name="Dematte L."/>
            <person name="Mraz A."/>
            <person name="Battilana J."/>
            <person name="Stormo K."/>
            <person name="Costa F."/>
            <person name="Tao Q."/>
            <person name="Si-Ammour A."/>
            <person name="Harkins T."/>
            <person name="Lackey A."/>
            <person name="Perbost C."/>
            <person name="Taillon B."/>
            <person name="Stella A."/>
            <person name="Solovyev V."/>
            <person name="Fawcett J.A."/>
            <person name="Sterck L."/>
            <person name="Vandepoele K."/>
            <person name="Grando S.M."/>
            <person name="Toppo S."/>
            <person name="Moser C."/>
            <person name="Lanchbury J."/>
            <person name="Bogden R."/>
            <person name="Skolnick M."/>
            <person name="Sgaramella V."/>
            <person name="Bhatnagar S.K."/>
            <person name="Fontana P."/>
            <person name="Gutin A."/>
            <person name="Van de Peer Y."/>
            <person name="Salamini F."/>
            <person name="Viola R."/>
        </authorList>
    </citation>
    <scope>NUCLEOTIDE SEQUENCE</scope>
</reference>
<sequence length="250" mass="28019">MEEKAEAGLVWVGCGSSSEPSSGSEPRFEESIDPNPKATLLNSETRFQEMKAKSGAIAQLLDVSMFSLCLIGWVRIASSPSFCGTSLDSKGCGVVFVVDSLGEDNSPLRLVSENNSSLEFEKVEVIPIEFAAGEKDKEDGSYLGLVSMKKDLLAYDVGSKFLMKVVDTSFPKPLLLLEAETNFCVNDIVDEFYRDEWWTSVITRISEDLKCIIFFQNPPDEIQFDWSNLQMHEEWVDDKWIKPKKQRMAG</sequence>
<name>A5BW64_VITVI</name>